<proteinExistence type="predicted"/>
<feature type="region of interest" description="Disordered" evidence="1">
    <location>
        <begin position="186"/>
        <end position="205"/>
    </location>
</feature>
<dbReference type="AlphaFoldDB" id="A0AA39PRA9"/>
<dbReference type="Proteomes" id="UP001175227">
    <property type="component" value="Unassembled WGS sequence"/>
</dbReference>
<organism evidence="2 3">
    <name type="scientific">Armillaria novae-zelandiae</name>
    <dbReference type="NCBI Taxonomy" id="153914"/>
    <lineage>
        <taxon>Eukaryota</taxon>
        <taxon>Fungi</taxon>
        <taxon>Dikarya</taxon>
        <taxon>Basidiomycota</taxon>
        <taxon>Agaricomycotina</taxon>
        <taxon>Agaricomycetes</taxon>
        <taxon>Agaricomycetidae</taxon>
        <taxon>Agaricales</taxon>
        <taxon>Marasmiineae</taxon>
        <taxon>Physalacriaceae</taxon>
        <taxon>Armillaria</taxon>
    </lineage>
</organism>
<evidence type="ECO:0000313" key="2">
    <source>
        <dbReference type="EMBL" id="KAK0489052.1"/>
    </source>
</evidence>
<name>A0AA39PRA9_9AGAR</name>
<reference evidence="2" key="1">
    <citation type="submission" date="2023-06" db="EMBL/GenBank/DDBJ databases">
        <authorList>
            <consortium name="Lawrence Berkeley National Laboratory"/>
            <person name="Ahrendt S."/>
            <person name="Sahu N."/>
            <person name="Indic B."/>
            <person name="Wong-Bajracharya J."/>
            <person name="Merenyi Z."/>
            <person name="Ke H.-M."/>
            <person name="Monk M."/>
            <person name="Kocsube S."/>
            <person name="Drula E."/>
            <person name="Lipzen A."/>
            <person name="Balint B."/>
            <person name="Henrissat B."/>
            <person name="Andreopoulos B."/>
            <person name="Martin F.M."/>
            <person name="Harder C.B."/>
            <person name="Rigling D."/>
            <person name="Ford K.L."/>
            <person name="Foster G.D."/>
            <person name="Pangilinan J."/>
            <person name="Papanicolaou A."/>
            <person name="Barry K."/>
            <person name="LaButti K."/>
            <person name="Viragh M."/>
            <person name="Koriabine M."/>
            <person name="Yan M."/>
            <person name="Riley R."/>
            <person name="Champramary S."/>
            <person name="Plett K.L."/>
            <person name="Tsai I.J."/>
            <person name="Slot J."/>
            <person name="Sipos G."/>
            <person name="Plett J."/>
            <person name="Nagy L.G."/>
            <person name="Grigoriev I.V."/>
        </authorList>
    </citation>
    <scope>NUCLEOTIDE SEQUENCE</scope>
    <source>
        <strain evidence="2">ICMP 16352</strain>
    </source>
</reference>
<evidence type="ECO:0000313" key="3">
    <source>
        <dbReference type="Proteomes" id="UP001175227"/>
    </source>
</evidence>
<feature type="compositionally biased region" description="Polar residues" evidence="1">
    <location>
        <begin position="158"/>
        <end position="168"/>
    </location>
</feature>
<evidence type="ECO:0000256" key="1">
    <source>
        <dbReference type="SAM" id="MobiDB-lite"/>
    </source>
</evidence>
<feature type="region of interest" description="Disordered" evidence="1">
    <location>
        <begin position="46"/>
        <end position="176"/>
    </location>
</feature>
<accession>A0AA39PRA9</accession>
<feature type="compositionally biased region" description="Basic and acidic residues" evidence="1">
    <location>
        <begin position="141"/>
        <end position="151"/>
    </location>
</feature>
<comment type="caution">
    <text evidence="2">The sequence shown here is derived from an EMBL/GenBank/DDBJ whole genome shotgun (WGS) entry which is preliminary data.</text>
</comment>
<protein>
    <submittedName>
        <fullName evidence="2">Uncharacterized protein</fullName>
    </submittedName>
</protein>
<sequence>MSRYALHSRRNAVATGPALPRVDSPLSELSVESLPVVRRTKLPAEFSTASAQDSVPGPAASRVPASGKATLRNPPRTHVEVEEENSSPSDSEDDEDVGPQRNRTATGISKNLSRSNVEDANESDTSSSSRTFSGDQAESENETHHGDDFTTVRKSSKPTKASGKSTALRTKKMIGKTSRYDVLEVEETSDEDLDDPEPGVKHQKKHILTIVGRRGREWWKEG</sequence>
<dbReference type="EMBL" id="JAUEPR010000002">
    <property type="protein sequence ID" value="KAK0489052.1"/>
    <property type="molecule type" value="Genomic_DNA"/>
</dbReference>
<feature type="compositionally biased region" description="Low complexity" evidence="1">
    <location>
        <begin position="123"/>
        <end position="133"/>
    </location>
</feature>
<feature type="compositionally biased region" description="Acidic residues" evidence="1">
    <location>
        <begin position="81"/>
        <end position="97"/>
    </location>
</feature>
<feature type="region of interest" description="Disordered" evidence="1">
    <location>
        <begin position="1"/>
        <end position="30"/>
    </location>
</feature>
<feature type="compositionally biased region" description="Acidic residues" evidence="1">
    <location>
        <begin position="186"/>
        <end position="197"/>
    </location>
</feature>
<keyword evidence="3" id="KW-1185">Reference proteome</keyword>
<gene>
    <name evidence="2" type="ORF">IW261DRAFT_1557553</name>
</gene>
<feature type="compositionally biased region" description="Basic residues" evidence="1">
    <location>
        <begin position="1"/>
        <end position="10"/>
    </location>
</feature>
<feature type="compositionally biased region" description="Polar residues" evidence="1">
    <location>
        <begin position="101"/>
        <end position="115"/>
    </location>
</feature>